<evidence type="ECO:0000256" key="15">
    <source>
        <dbReference type="RuleBase" id="RU003357"/>
    </source>
</evidence>
<evidence type="ECO:0000256" key="11">
    <source>
        <dbReference type="ARBA" id="ARBA00023170"/>
    </source>
</evidence>
<keyword evidence="10 13" id="KW-0472">Membrane</keyword>
<evidence type="ECO:0000256" key="4">
    <source>
        <dbReference type="ARBA" id="ARBA00022452"/>
    </source>
</evidence>
<dbReference type="InterPro" id="IPR010949">
    <property type="entry name" value="TonB_Hb/transfer/lactofer_rcpt"/>
</dbReference>
<evidence type="ECO:0000256" key="14">
    <source>
        <dbReference type="PROSITE-ProRule" id="PRU10144"/>
    </source>
</evidence>
<accession>A0AA50CSA6</accession>
<dbReference type="InterPro" id="IPR010917">
    <property type="entry name" value="TonB_rcpt_CS"/>
</dbReference>
<evidence type="ECO:0000256" key="1">
    <source>
        <dbReference type="ARBA" id="ARBA00004571"/>
    </source>
</evidence>
<organism evidence="18 19">
    <name type="scientific">Shinella sumterensis</name>
    <dbReference type="NCBI Taxonomy" id="1967501"/>
    <lineage>
        <taxon>Bacteria</taxon>
        <taxon>Pseudomonadati</taxon>
        <taxon>Pseudomonadota</taxon>
        <taxon>Alphaproteobacteria</taxon>
        <taxon>Hyphomicrobiales</taxon>
        <taxon>Rhizobiaceae</taxon>
        <taxon>Shinella</taxon>
    </lineage>
</organism>
<protein>
    <submittedName>
        <fullName evidence="18">TonB-dependent hemoglobin/transferrin/lactoferrin family receptor</fullName>
    </submittedName>
</protein>
<keyword evidence="4 13" id="KW-1134">Transmembrane beta strand</keyword>
<dbReference type="SMART" id="SM00965">
    <property type="entry name" value="STN"/>
    <property type="match status" value="1"/>
</dbReference>
<dbReference type="InterPro" id="IPR039426">
    <property type="entry name" value="TonB-dep_rcpt-like"/>
</dbReference>
<evidence type="ECO:0000256" key="10">
    <source>
        <dbReference type="ARBA" id="ARBA00023136"/>
    </source>
</evidence>
<keyword evidence="5" id="KW-0410">Iron transport</keyword>
<dbReference type="NCBIfam" id="TIGR01786">
    <property type="entry name" value="TonB-hemlactrns"/>
    <property type="match status" value="1"/>
</dbReference>
<dbReference type="AlphaFoldDB" id="A0AA50CSA6"/>
<gene>
    <name evidence="18" type="ORF">Q9313_20755</name>
</gene>
<dbReference type="GO" id="GO:0009279">
    <property type="term" value="C:cell outer membrane"/>
    <property type="evidence" value="ECO:0007669"/>
    <property type="project" value="UniProtKB-SubCell"/>
</dbReference>
<comment type="subcellular location">
    <subcellularLocation>
        <location evidence="1 13">Cell outer membrane</location>
        <topology evidence="1 13">Multi-pass membrane protein</topology>
    </subcellularLocation>
</comment>
<dbReference type="PANTHER" id="PTHR30069">
    <property type="entry name" value="TONB-DEPENDENT OUTER MEMBRANE RECEPTOR"/>
    <property type="match status" value="1"/>
</dbReference>
<comment type="similarity">
    <text evidence="2 13 15">Belongs to the TonB-dependent receptor family.</text>
</comment>
<evidence type="ECO:0000256" key="13">
    <source>
        <dbReference type="PROSITE-ProRule" id="PRU01360"/>
    </source>
</evidence>
<evidence type="ECO:0000259" key="17">
    <source>
        <dbReference type="SMART" id="SM00965"/>
    </source>
</evidence>
<dbReference type="Gene3D" id="2.170.130.10">
    <property type="entry name" value="TonB-dependent receptor, plug domain"/>
    <property type="match status" value="1"/>
</dbReference>
<keyword evidence="8" id="KW-0408">Iron</keyword>
<keyword evidence="6 13" id="KW-0812">Transmembrane</keyword>
<dbReference type="GO" id="GO:0015232">
    <property type="term" value="F:heme transmembrane transporter activity"/>
    <property type="evidence" value="ECO:0007669"/>
    <property type="project" value="InterPro"/>
</dbReference>
<evidence type="ECO:0000313" key="19">
    <source>
        <dbReference type="Proteomes" id="UP001234585"/>
    </source>
</evidence>
<evidence type="ECO:0000256" key="7">
    <source>
        <dbReference type="ARBA" id="ARBA00022729"/>
    </source>
</evidence>
<dbReference type="Pfam" id="PF00593">
    <property type="entry name" value="TonB_dep_Rec_b-barrel"/>
    <property type="match status" value="1"/>
</dbReference>
<evidence type="ECO:0000256" key="6">
    <source>
        <dbReference type="ARBA" id="ARBA00022692"/>
    </source>
</evidence>
<evidence type="ECO:0000256" key="5">
    <source>
        <dbReference type="ARBA" id="ARBA00022496"/>
    </source>
</evidence>
<keyword evidence="19" id="KW-1185">Reference proteome</keyword>
<dbReference type="InterPro" id="IPR012910">
    <property type="entry name" value="Plug_dom"/>
</dbReference>
<evidence type="ECO:0000256" key="2">
    <source>
        <dbReference type="ARBA" id="ARBA00009810"/>
    </source>
</evidence>
<feature type="chain" id="PRO_5041345765" evidence="16">
    <location>
        <begin position="41"/>
        <end position="881"/>
    </location>
</feature>
<geneLocation type="plasmid" evidence="18 19">
    <name>unnamed1</name>
</geneLocation>
<keyword evidence="3 13" id="KW-0813">Transport</keyword>
<dbReference type="Gene3D" id="2.40.170.20">
    <property type="entry name" value="TonB-dependent receptor, beta-barrel domain"/>
    <property type="match status" value="1"/>
</dbReference>
<dbReference type="EMBL" id="CP132303">
    <property type="protein sequence ID" value="WLS00492.1"/>
    <property type="molecule type" value="Genomic_DNA"/>
</dbReference>
<keyword evidence="7 16" id="KW-0732">Signal</keyword>
<feature type="short sequence motif" description="TonB C-terminal box" evidence="14">
    <location>
        <begin position="864"/>
        <end position="881"/>
    </location>
</feature>
<evidence type="ECO:0000256" key="3">
    <source>
        <dbReference type="ARBA" id="ARBA00022448"/>
    </source>
</evidence>
<feature type="signal peptide" evidence="16">
    <location>
        <begin position="1"/>
        <end position="40"/>
    </location>
</feature>
<dbReference type="NCBIfam" id="TIGR01785">
    <property type="entry name" value="TonB-hemin"/>
    <property type="match status" value="1"/>
</dbReference>
<keyword evidence="12 13" id="KW-0998">Cell outer membrane</keyword>
<dbReference type="GO" id="GO:0044718">
    <property type="term" value="P:siderophore transmembrane transport"/>
    <property type="evidence" value="ECO:0007669"/>
    <property type="project" value="TreeGrafter"/>
</dbReference>
<dbReference type="InterPro" id="IPR036942">
    <property type="entry name" value="Beta-barrel_TonB_sf"/>
</dbReference>
<feature type="domain" description="Secretin/TonB short N-terminal" evidence="17">
    <location>
        <begin position="82"/>
        <end position="132"/>
    </location>
</feature>
<evidence type="ECO:0000256" key="16">
    <source>
        <dbReference type="SAM" id="SignalP"/>
    </source>
</evidence>
<reference evidence="18 19" key="1">
    <citation type="submission" date="2023-08" db="EMBL/GenBank/DDBJ databases">
        <title>Pathogen: clinical or host-associated sample.</title>
        <authorList>
            <person name="Hergert J."/>
            <person name="Casey R."/>
            <person name="Wagner J."/>
            <person name="Young E.L."/>
            <person name="Oakeson K.F."/>
        </authorList>
    </citation>
    <scope>NUCLEOTIDE SEQUENCE [LARGE SCALE GENOMIC DNA]</scope>
    <source>
        <strain evidence="18 19">1760953</strain>
        <plasmid evidence="18 19">unnamed1</plasmid>
    </source>
</reference>
<dbReference type="InterPro" id="IPR000531">
    <property type="entry name" value="Beta-barrel_TonB"/>
</dbReference>
<dbReference type="Proteomes" id="UP001234585">
    <property type="component" value="Plasmid unnamed1"/>
</dbReference>
<keyword evidence="9 15" id="KW-0798">TonB box</keyword>
<dbReference type="PANTHER" id="PTHR30069:SF41">
    <property type="entry name" value="HEME_HEMOPEXIN UTILIZATION PROTEIN C"/>
    <property type="match status" value="1"/>
</dbReference>
<dbReference type="Gene3D" id="3.55.50.30">
    <property type="match status" value="1"/>
</dbReference>
<dbReference type="PROSITE" id="PS01156">
    <property type="entry name" value="TONB_DEPENDENT_REC_2"/>
    <property type="match status" value="1"/>
</dbReference>
<dbReference type="InterPro" id="IPR011662">
    <property type="entry name" value="Secretin/TonB_short_N"/>
</dbReference>
<proteinExistence type="inferred from homology"/>
<keyword evidence="5" id="KW-0406">Ion transport</keyword>
<evidence type="ECO:0000313" key="18">
    <source>
        <dbReference type="EMBL" id="WLS00492.1"/>
    </source>
</evidence>
<dbReference type="SUPFAM" id="SSF56935">
    <property type="entry name" value="Porins"/>
    <property type="match status" value="1"/>
</dbReference>
<evidence type="ECO:0000256" key="9">
    <source>
        <dbReference type="ARBA" id="ARBA00023077"/>
    </source>
</evidence>
<evidence type="ECO:0000256" key="12">
    <source>
        <dbReference type="ARBA" id="ARBA00023237"/>
    </source>
</evidence>
<keyword evidence="18" id="KW-0614">Plasmid</keyword>
<dbReference type="InterPro" id="IPR011276">
    <property type="entry name" value="TonB_haem/Hb_rcpt"/>
</dbReference>
<name>A0AA50CSA6_9HYPH</name>
<dbReference type="RefSeq" id="WP_306040171.1">
    <property type="nucleotide sequence ID" value="NZ_CP132303.1"/>
</dbReference>
<dbReference type="PROSITE" id="PS52016">
    <property type="entry name" value="TONB_DEPENDENT_REC_3"/>
    <property type="match status" value="1"/>
</dbReference>
<evidence type="ECO:0000256" key="8">
    <source>
        <dbReference type="ARBA" id="ARBA00023004"/>
    </source>
</evidence>
<dbReference type="CDD" id="cd01347">
    <property type="entry name" value="ligand_gated_channel"/>
    <property type="match status" value="1"/>
</dbReference>
<sequence length="881" mass="93908">MHTTYPVTPLAKGNGTVRSHTVFLATTALALMCACAPALGQNAQTTESASEDSATGTARIAFNIPAQTLANAVSAFGRQSGLQVTLSATQAGNIRTNAVVGSFTPSEALSRMLAGTGIQGRVSGSSAILSGGGQASDLGATDGSTVLETINVGKGPRSASSGAGFQGTPDWVYETPASVSVVSREAIEKKQPRNAYDLFSGVSGVSVAGAAQNPGVAINVRGLQDQTRVTTTIDGARQNFQQAGHGYTSNVYVDPALIRTVEIDKNAGAGVGSGGSHGGVVGFRTLTAEDVLLEGHNAGGWIDATRGTNAYEFYGSAALAARTDDGIDIVAALSRKNLDTYQIGKNGTLEGNPGGDKPVFTGSDTTSGLIKAGLDLENDQRIELGFVGYDARFTTSTALATNENTNHVRNLTGTLTYTYNPDDPLFDLKGQLWWNRTENRQWRSGRNDYGEFDVDYGLNTYGLSLENTSRVALPTGELSFHYGTEIFLDRADTGVLNRDPGDAGNAWWFSGPNPTGERWLSSTFATAKYEHEDWLEASVGGRYDYYKIKGSSRIDGGTETYVVDPGVCRVYWPPNRNNGECRIWVTRPVYGVRDIVHDIALDHSAGRFSPEALVAVKPWNGVQIFGKYAEGFRPGTLGEMLLGGSHIGNLMDYAPNANLKPETSQTWEAGVNITADDLLAGGDSLRLKAAYFDKTIANYIALGTVSGNPAAGGQVSSYYAYTNLIGDSRLRGVEIEGNYDAGPYYAGGSFTYTKGDFPKTYSDNPWGNATSTGNGSILYVSVAPKYRFTADVGVRFFDDRLNVGARANRVVPSDQIGLFASSYKAKPFTTFDIYGSWDFNENASLRFAVNNLTDVAYVDPMNSSDFPAPGRTATLSLKVRF</sequence>
<keyword evidence="11 18" id="KW-0675">Receptor</keyword>
<dbReference type="GO" id="GO:0015344">
    <property type="term" value="F:siderophore uptake transmembrane transporter activity"/>
    <property type="evidence" value="ECO:0007669"/>
    <property type="project" value="TreeGrafter"/>
</dbReference>
<dbReference type="Pfam" id="PF07715">
    <property type="entry name" value="Plug"/>
    <property type="match status" value="1"/>
</dbReference>
<dbReference type="InterPro" id="IPR037066">
    <property type="entry name" value="Plug_dom_sf"/>
</dbReference>